<feature type="binding site" evidence="7">
    <location>
        <position position="151"/>
    </location>
    <ligand>
        <name>Mg(2+)</name>
        <dbReference type="ChEBI" id="CHEBI:18420"/>
    </ligand>
</feature>
<feature type="transmembrane region" description="Helical" evidence="8">
    <location>
        <begin position="83"/>
        <end position="101"/>
    </location>
</feature>
<proteinExistence type="predicted"/>
<feature type="transmembrane region" description="Helical" evidence="8">
    <location>
        <begin position="313"/>
        <end position="333"/>
    </location>
</feature>
<keyword evidence="7" id="KW-0479">Metal-binding</keyword>
<dbReference type="GO" id="GO:0016780">
    <property type="term" value="F:phosphotransferase activity, for other substituted phosphate groups"/>
    <property type="evidence" value="ECO:0007669"/>
    <property type="project" value="InterPro"/>
</dbReference>
<feature type="transmembrane region" description="Helical" evidence="8">
    <location>
        <begin position="159"/>
        <end position="177"/>
    </location>
</feature>
<dbReference type="GO" id="GO:0005886">
    <property type="term" value="C:plasma membrane"/>
    <property type="evidence" value="ECO:0007669"/>
    <property type="project" value="UniProtKB-SubCell"/>
</dbReference>
<dbReference type="PANTHER" id="PTHR22926:SF3">
    <property type="entry name" value="UNDECAPRENYL-PHOSPHATE ALPHA-N-ACETYLGLUCOSAMINYL 1-PHOSPHATE TRANSFERASE"/>
    <property type="match status" value="1"/>
</dbReference>
<keyword evidence="3" id="KW-0808">Transferase</keyword>
<evidence type="ECO:0000256" key="1">
    <source>
        <dbReference type="ARBA" id="ARBA00004651"/>
    </source>
</evidence>
<evidence type="ECO:0000256" key="8">
    <source>
        <dbReference type="SAM" id="Phobius"/>
    </source>
</evidence>
<feature type="transmembrane region" description="Helical" evidence="8">
    <location>
        <begin position="57"/>
        <end position="77"/>
    </location>
</feature>
<feature type="binding site" evidence="7">
    <location>
        <position position="212"/>
    </location>
    <ligand>
        <name>Mg(2+)</name>
        <dbReference type="ChEBI" id="CHEBI:18420"/>
    </ligand>
</feature>
<comment type="cofactor">
    <cofactor evidence="7">
        <name>Mg(2+)</name>
        <dbReference type="ChEBI" id="CHEBI:18420"/>
    </cofactor>
</comment>
<evidence type="ECO:0000256" key="5">
    <source>
        <dbReference type="ARBA" id="ARBA00022989"/>
    </source>
</evidence>
<organism evidence="9 10">
    <name type="scientific">Luteimonas salinisoli</name>
    <dbReference type="NCBI Taxonomy" id="2752307"/>
    <lineage>
        <taxon>Bacteria</taxon>
        <taxon>Pseudomonadati</taxon>
        <taxon>Pseudomonadota</taxon>
        <taxon>Gammaproteobacteria</taxon>
        <taxon>Lysobacterales</taxon>
        <taxon>Lysobacteraceae</taxon>
        <taxon>Luteimonas</taxon>
    </lineage>
</organism>
<keyword evidence="7" id="KW-0460">Magnesium</keyword>
<dbReference type="GO" id="GO:0044038">
    <property type="term" value="P:cell wall macromolecule biosynthetic process"/>
    <property type="evidence" value="ECO:0007669"/>
    <property type="project" value="TreeGrafter"/>
</dbReference>
<feature type="transmembrane region" description="Helical" evidence="8">
    <location>
        <begin position="133"/>
        <end position="152"/>
    </location>
</feature>
<evidence type="ECO:0000256" key="6">
    <source>
        <dbReference type="ARBA" id="ARBA00023136"/>
    </source>
</evidence>
<evidence type="ECO:0000256" key="7">
    <source>
        <dbReference type="PIRSR" id="PIRSR600715-1"/>
    </source>
</evidence>
<keyword evidence="6 8" id="KW-0472">Membrane</keyword>
<keyword evidence="4 8" id="KW-0812">Transmembrane</keyword>
<dbReference type="Proteomes" id="UP000578091">
    <property type="component" value="Unassembled WGS sequence"/>
</dbReference>
<dbReference type="AlphaFoldDB" id="A0A853JHH9"/>
<evidence type="ECO:0000313" key="10">
    <source>
        <dbReference type="Proteomes" id="UP000578091"/>
    </source>
</evidence>
<dbReference type="PANTHER" id="PTHR22926">
    <property type="entry name" value="PHOSPHO-N-ACETYLMURAMOYL-PENTAPEPTIDE-TRANSFERASE"/>
    <property type="match status" value="1"/>
</dbReference>
<keyword evidence="10" id="KW-1185">Reference proteome</keyword>
<accession>A0A853JHH9</accession>
<feature type="transmembrane region" description="Helical" evidence="8">
    <location>
        <begin position="289"/>
        <end position="307"/>
    </location>
</feature>
<feature type="transmembrane region" description="Helical" evidence="8">
    <location>
        <begin position="12"/>
        <end position="31"/>
    </location>
</feature>
<sequence length="347" mass="35917">MTPASVLPSPVLILAWGAAQLALAAFGTWLARRYALRRRLLDQPGERRSHSVATPRGGGIAIVACLLAGALLLAWWFPAERALLLAGSAALLLVAAVGWIDDHRALSAWLRLAVHAVAGLLLAGAALRSGHGLPVAAAGFAATVVLVNVWNFMDGIDGLAASQCAIAALGYGLLALLGLGGGAAVLLAFSLAAACAGFLPFNFPRAAIFLGDVGSGALGLALAWICLLIAPRLDGPMSWTLLLLPLSAFLVDAALTLGTRMLRGEAWWRPHVQHAYQCWARRIGRHPPVTLAYAAWGGAAVLTMLAARGLDAAYIIALATAWGLGAGGAWVILRAGSPPPGKERSQE</sequence>
<feature type="transmembrane region" description="Helical" evidence="8">
    <location>
        <begin position="236"/>
        <end position="255"/>
    </location>
</feature>
<evidence type="ECO:0000313" key="9">
    <source>
        <dbReference type="EMBL" id="NZA28017.1"/>
    </source>
</evidence>
<protein>
    <submittedName>
        <fullName evidence="9">Lipopolysaccharide biosynthesis protein</fullName>
    </submittedName>
</protein>
<gene>
    <name evidence="9" type="ORF">H0E84_16690</name>
</gene>
<reference evidence="9 10" key="1">
    <citation type="submission" date="2020-07" db="EMBL/GenBank/DDBJ databases">
        <title>Luteimonas sp. SJ-92.</title>
        <authorList>
            <person name="Huang X.-X."/>
            <person name="Xu L."/>
            <person name="Sun J.-Q."/>
        </authorList>
    </citation>
    <scope>NUCLEOTIDE SEQUENCE [LARGE SCALE GENOMIC DNA]</scope>
    <source>
        <strain evidence="9 10">SJ-92</strain>
    </source>
</reference>
<dbReference type="InterPro" id="IPR000715">
    <property type="entry name" value="Glycosyl_transferase_4"/>
</dbReference>
<dbReference type="GO" id="GO:0009103">
    <property type="term" value="P:lipopolysaccharide biosynthetic process"/>
    <property type="evidence" value="ECO:0007669"/>
    <property type="project" value="TreeGrafter"/>
</dbReference>
<dbReference type="EMBL" id="JACCKA010000087">
    <property type="protein sequence ID" value="NZA28017.1"/>
    <property type="molecule type" value="Genomic_DNA"/>
</dbReference>
<dbReference type="GO" id="GO:0046872">
    <property type="term" value="F:metal ion binding"/>
    <property type="evidence" value="ECO:0007669"/>
    <property type="project" value="UniProtKB-KW"/>
</dbReference>
<evidence type="ECO:0000256" key="3">
    <source>
        <dbReference type="ARBA" id="ARBA00022679"/>
    </source>
</evidence>
<feature type="transmembrane region" description="Helical" evidence="8">
    <location>
        <begin position="108"/>
        <end position="127"/>
    </location>
</feature>
<keyword evidence="2" id="KW-1003">Cell membrane</keyword>
<evidence type="ECO:0000256" key="2">
    <source>
        <dbReference type="ARBA" id="ARBA00022475"/>
    </source>
</evidence>
<name>A0A853JHH9_9GAMM</name>
<comment type="caution">
    <text evidence="9">The sequence shown here is derived from an EMBL/GenBank/DDBJ whole genome shotgun (WGS) entry which is preliminary data.</text>
</comment>
<dbReference type="Pfam" id="PF00953">
    <property type="entry name" value="Glycos_transf_4"/>
    <property type="match status" value="1"/>
</dbReference>
<keyword evidence="5 8" id="KW-1133">Transmembrane helix</keyword>
<evidence type="ECO:0000256" key="4">
    <source>
        <dbReference type="ARBA" id="ARBA00022692"/>
    </source>
</evidence>
<comment type="subcellular location">
    <subcellularLocation>
        <location evidence="1">Cell membrane</location>
        <topology evidence="1">Multi-pass membrane protein</topology>
    </subcellularLocation>
</comment>
<dbReference type="GO" id="GO:0071555">
    <property type="term" value="P:cell wall organization"/>
    <property type="evidence" value="ECO:0007669"/>
    <property type="project" value="TreeGrafter"/>
</dbReference>
<feature type="transmembrane region" description="Helical" evidence="8">
    <location>
        <begin position="208"/>
        <end position="230"/>
    </location>
</feature>